<proteinExistence type="predicted"/>
<dbReference type="PANTHER" id="PTHR47816">
    <property type="entry name" value="RIBOSOMAL RNA SMALL SUBUNIT METHYLTRANSFERASE C"/>
    <property type="match status" value="1"/>
</dbReference>
<evidence type="ECO:0000313" key="4">
    <source>
        <dbReference type="EMBL" id="KAB3528897.1"/>
    </source>
</evidence>
<feature type="domain" description="Methyltransferase small" evidence="3">
    <location>
        <begin position="28"/>
        <end position="198"/>
    </location>
</feature>
<name>A0A833HN05_9FIRM</name>
<dbReference type="InterPro" id="IPR029063">
    <property type="entry name" value="SAM-dependent_MTases_sf"/>
</dbReference>
<reference evidence="4 5" key="1">
    <citation type="submission" date="2019-10" db="EMBL/GenBank/DDBJ databases">
        <title>Alkaliphilus serpentinus sp. nov. and Alkaliphilus pronyensis sp. nov., two novel anaerobic alkaliphilic species isolated from the serpentinized-hosted hydrothermal field of the Prony Bay (New Caledonia).</title>
        <authorList>
            <person name="Postec A."/>
        </authorList>
    </citation>
    <scope>NUCLEOTIDE SEQUENCE [LARGE SCALE GENOMIC DNA]</scope>
    <source>
        <strain evidence="4 5">LacT</strain>
    </source>
</reference>
<keyword evidence="2 4" id="KW-0808">Transferase</keyword>
<dbReference type="Proteomes" id="UP000465601">
    <property type="component" value="Unassembled WGS sequence"/>
</dbReference>
<evidence type="ECO:0000313" key="5">
    <source>
        <dbReference type="Proteomes" id="UP000465601"/>
    </source>
</evidence>
<dbReference type="GO" id="GO:0032259">
    <property type="term" value="P:methylation"/>
    <property type="evidence" value="ECO:0007669"/>
    <property type="project" value="UniProtKB-KW"/>
</dbReference>
<accession>A0A833HN05</accession>
<evidence type="ECO:0000256" key="2">
    <source>
        <dbReference type="ARBA" id="ARBA00022679"/>
    </source>
</evidence>
<keyword evidence="1 4" id="KW-0489">Methyltransferase</keyword>
<gene>
    <name evidence="4" type="ORF">F8153_11100</name>
</gene>
<dbReference type="EMBL" id="WBZB01000039">
    <property type="protein sequence ID" value="KAB3528897.1"/>
    <property type="molecule type" value="Genomic_DNA"/>
</dbReference>
<organism evidence="4 5">
    <name type="scientific">Alkaliphilus serpentinus</name>
    <dbReference type="NCBI Taxonomy" id="1482731"/>
    <lineage>
        <taxon>Bacteria</taxon>
        <taxon>Bacillati</taxon>
        <taxon>Bacillota</taxon>
        <taxon>Clostridia</taxon>
        <taxon>Peptostreptococcales</taxon>
        <taxon>Natronincolaceae</taxon>
        <taxon>Alkaliphilus</taxon>
    </lineage>
</organism>
<dbReference type="PANTHER" id="PTHR47816:SF4">
    <property type="entry name" value="RIBOSOMAL RNA SMALL SUBUNIT METHYLTRANSFERASE C"/>
    <property type="match status" value="1"/>
</dbReference>
<keyword evidence="5" id="KW-1185">Reference proteome</keyword>
<dbReference type="InterPro" id="IPR046977">
    <property type="entry name" value="RsmC/RlmG"/>
</dbReference>
<dbReference type="Gene3D" id="3.40.50.150">
    <property type="entry name" value="Vaccinia Virus protein VP39"/>
    <property type="match status" value="1"/>
</dbReference>
<dbReference type="SUPFAM" id="SSF53335">
    <property type="entry name" value="S-adenosyl-L-methionine-dependent methyltransferases"/>
    <property type="match status" value="1"/>
</dbReference>
<dbReference type="CDD" id="cd02440">
    <property type="entry name" value="AdoMet_MTases"/>
    <property type="match status" value="1"/>
</dbReference>
<dbReference type="GO" id="GO:0008757">
    <property type="term" value="F:S-adenosylmethionine-dependent methyltransferase activity"/>
    <property type="evidence" value="ECO:0007669"/>
    <property type="project" value="InterPro"/>
</dbReference>
<dbReference type="OrthoDB" id="9764961at2"/>
<protein>
    <submittedName>
        <fullName evidence="4">Class I SAM-dependent methyltransferase</fullName>
    </submittedName>
</protein>
<dbReference type="Pfam" id="PF05175">
    <property type="entry name" value="MTS"/>
    <property type="match status" value="1"/>
</dbReference>
<comment type="caution">
    <text evidence="4">The sequence shown here is derived from an EMBL/GenBank/DDBJ whole genome shotgun (WGS) entry which is preliminary data.</text>
</comment>
<evidence type="ECO:0000259" key="3">
    <source>
        <dbReference type="Pfam" id="PF05175"/>
    </source>
</evidence>
<sequence>MMEHYYTSKSATEKVIQNIEYHVKGTKLTFLTSNAVFSKSQIDFGSRHLIEWFLESHEDISGGLLDIGCGYGPIGITLAKFFPDIQITMADINERALELSEENVKINKIKNKVEILKSDGFEKITGKFNFVLTNPPIRAGKDIVFSIYEGASKHLTPGGSLYSVIQKKQGAPSSIKKMESIFGNCTIKSKKAGYYILQAIKAEQ</sequence>
<dbReference type="AlphaFoldDB" id="A0A833HN05"/>
<dbReference type="InterPro" id="IPR007848">
    <property type="entry name" value="Small_mtfrase_dom"/>
</dbReference>
<evidence type="ECO:0000256" key="1">
    <source>
        <dbReference type="ARBA" id="ARBA00022603"/>
    </source>
</evidence>